<reference evidence="1 2" key="1">
    <citation type="submission" date="2022-10" db="EMBL/GenBank/DDBJ databases">
        <title>Identification of biosynthetic pathway for the production of the potent trypsin inhibitor radiosumin.</title>
        <authorList>
            <person name="Fewer D.P."/>
            <person name="Delbaje E."/>
            <person name="Ouyang X."/>
            <person name="Agostino P.D."/>
            <person name="Wahlsten M."/>
            <person name="Jokela J."/>
            <person name="Permi P."/>
            <person name="Haapaniemi E."/>
            <person name="Koistinen H."/>
        </authorList>
    </citation>
    <scope>NUCLEOTIDE SEQUENCE [LARGE SCALE GENOMIC DNA]</scope>
    <source>
        <strain evidence="1 2">NIES-515</strain>
    </source>
</reference>
<evidence type="ECO:0000313" key="2">
    <source>
        <dbReference type="Proteomes" id="UP001526143"/>
    </source>
</evidence>
<evidence type="ECO:0000313" key="1">
    <source>
        <dbReference type="EMBL" id="MCV3216027.1"/>
    </source>
</evidence>
<dbReference type="RefSeq" id="WP_263747672.1">
    <property type="nucleotide sequence ID" value="NZ_JAOWRF010000302.1"/>
</dbReference>
<sequence>MTFPLPLAYNAHNLLLTKMPISNPNTNNSIFIPSPEFLFAASIDVTVNKTTSVSIITENVGRRGLTIFNAHSSTVYIDTTSHDDKLTFMFSLAPGAFYEMPHPALHSTLYAITELGSGKLFIREIRVLTAD</sequence>
<name>A0ABT3B3S8_9CYAN</name>
<dbReference type="Proteomes" id="UP001526143">
    <property type="component" value="Unassembled WGS sequence"/>
</dbReference>
<dbReference type="EMBL" id="JAOWRF010000302">
    <property type="protein sequence ID" value="MCV3216027.1"/>
    <property type="molecule type" value="Genomic_DNA"/>
</dbReference>
<organism evidence="1 2">
    <name type="scientific">Plectonema radiosum NIES-515</name>
    <dbReference type="NCBI Taxonomy" id="2986073"/>
    <lineage>
        <taxon>Bacteria</taxon>
        <taxon>Bacillati</taxon>
        <taxon>Cyanobacteriota</taxon>
        <taxon>Cyanophyceae</taxon>
        <taxon>Oscillatoriophycideae</taxon>
        <taxon>Oscillatoriales</taxon>
        <taxon>Microcoleaceae</taxon>
        <taxon>Plectonema</taxon>
    </lineage>
</organism>
<protein>
    <submittedName>
        <fullName evidence="1">Uncharacterized protein</fullName>
    </submittedName>
</protein>
<keyword evidence="2" id="KW-1185">Reference proteome</keyword>
<gene>
    <name evidence="1" type="ORF">OGM63_21365</name>
</gene>
<comment type="caution">
    <text evidence="1">The sequence shown here is derived from an EMBL/GenBank/DDBJ whole genome shotgun (WGS) entry which is preliminary data.</text>
</comment>
<accession>A0ABT3B3S8</accession>
<proteinExistence type="predicted"/>